<feature type="domain" description="PUM-HD" evidence="5">
    <location>
        <begin position="64"/>
        <end position="417"/>
    </location>
</feature>
<dbReference type="SMART" id="SM00025">
    <property type="entry name" value="Pumilio"/>
    <property type="match status" value="6"/>
</dbReference>
<dbReference type="InterPro" id="IPR012959">
    <property type="entry name" value="CPL_dom"/>
</dbReference>
<dbReference type="PANTHER" id="PTHR13389:SF0">
    <property type="entry name" value="PUMILIO HOMOLOG 3"/>
    <property type="match status" value="1"/>
</dbReference>
<keyword evidence="1" id="KW-0677">Repeat</keyword>
<dbReference type="InterPro" id="IPR040059">
    <property type="entry name" value="PUM3"/>
</dbReference>
<reference evidence="6" key="1">
    <citation type="submission" date="2019-03" db="EMBL/GenBank/DDBJ databases">
        <title>Long read genome sequence of the mycoparasitic Pythium oligandrum ATCC 38472 isolated from sugarbeet rhizosphere.</title>
        <authorList>
            <person name="Gaulin E."/>
        </authorList>
    </citation>
    <scope>NUCLEOTIDE SEQUENCE</scope>
    <source>
        <strain evidence="6">ATCC 38472_TT</strain>
    </source>
</reference>
<evidence type="ECO:0000313" key="6">
    <source>
        <dbReference type="EMBL" id="TMW60567.1"/>
    </source>
</evidence>
<name>A0A8K1CE34_PYTOL</name>
<keyword evidence="2" id="KW-0694">RNA-binding</keyword>
<dbReference type="InterPro" id="IPR011989">
    <property type="entry name" value="ARM-like"/>
</dbReference>
<dbReference type="PANTHER" id="PTHR13389">
    <property type="entry name" value="PUMILIO HOMOLOG 3"/>
    <property type="match status" value="1"/>
</dbReference>
<dbReference type="InterPro" id="IPR033133">
    <property type="entry name" value="PUM-HD"/>
</dbReference>
<dbReference type="Pfam" id="PF08144">
    <property type="entry name" value="CPL"/>
    <property type="match status" value="1"/>
</dbReference>
<protein>
    <recommendedName>
        <fullName evidence="5">PUM-HD domain-containing protein</fullName>
    </recommendedName>
</protein>
<keyword evidence="7" id="KW-1185">Reference proteome</keyword>
<dbReference type="InterPro" id="IPR016024">
    <property type="entry name" value="ARM-type_fold"/>
</dbReference>
<dbReference type="Proteomes" id="UP000794436">
    <property type="component" value="Unassembled WGS sequence"/>
</dbReference>
<dbReference type="GO" id="GO:0006417">
    <property type="term" value="P:regulation of translation"/>
    <property type="evidence" value="ECO:0007669"/>
    <property type="project" value="TreeGrafter"/>
</dbReference>
<feature type="repeat" description="Pumilio" evidence="3">
    <location>
        <begin position="275"/>
        <end position="310"/>
    </location>
</feature>
<feature type="repeat" description="Pumilio" evidence="3">
    <location>
        <begin position="128"/>
        <end position="163"/>
    </location>
</feature>
<evidence type="ECO:0000259" key="5">
    <source>
        <dbReference type="PROSITE" id="PS50303"/>
    </source>
</evidence>
<evidence type="ECO:0000256" key="1">
    <source>
        <dbReference type="ARBA" id="ARBA00022737"/>
    </source>
</evidence>
<dbReference type="PROSITE" id="PS50302">
    <property type="entry name" value="PUM"/>
    <property type="match status" value="3"/>
</dbReference>
<feature type="repeat" description="Pumilio" evidence="3">
    <location>
        <begin position="91"/>
        <end position="127"/>
    </location>
</feature>
<comment type="caution">
    <text evidence="6">The sequence shown here is derived from an EMBL/GenBank/DDBJ whole genome shotgun (WGS) entry which is preliminary data.</text>
</comment>
<proteinExistence type="predicted"/>
<dbReference type="GO" id="GO:0005730">
    <property type="term" value="C:nucleolus"/>
    <property type="evidence" value="ECO:0007669"/>
    <property type="project" value="TreeGrafter"/>
</dbReference>
<dbReference type="OrthoDB" id="497380at2759"/>
<sequence>MAGKQHKDAKVKAEGKGDYKSKGDFKGKKRPAPADKDVKKSFMDQKVAKKQRKMQRPHYEVVSRAKEIWNIIRERDVEKGKRTKLVDELAELVQGKVYDIAAKHDASRVIQALLKFGSPKQRTQTIDELKDHIVDLSKMQYGCFLVQKMIKYGSKEDRAVIVKKLTGHVVSIATHNIAANVIEYAQEHLQPSQLSGLKLEFYGKEFAYFKSETKKNLKDILADNKTKRAEILKNLSGILSRMADKQLLGLAFVQTLLWEYLSNADHDDVMQMISNVRDASLALLATRNGARVVNKCIALGSPKDRKRIIKCLKDKVLEATNHPSGYLVIMRLFDVVDDTVLVQKSVLSELNDHLFDVAMHATGRKVLLQLFSPLNTKYLSPDDIDLLAPPMIPDSEDPTKQTVNYKKDPDARREELLKGLLPKLEEMCVENFAALIRSKEGRDVLVEVLKRSQSEDLQHALIDTVLSEPEPETGSEEGTQEPIHSDATAHLALRRIIKETTFAVPLLEAVKSHLAEWCKTNRGSFVVLAFLEADHGAANANKVVSKALKSEKSKLSKLTATQTGTKLLLEKLKL</sequence>
<dbReference type="SUPFAM" id="SSF48371">
    <property type="entry name" value="ARM repeat"/>
    <property type="match status" value="1"/>
</dbReference>
<feature type="compositionally biased region" description="Basic and acidic residues" evidence="4">
    <location>
        <begin position="1"/>
        <end position="47"/>
    </location>
</feature>
<organism evidence="6 7">
    <name type="scientific">Pythium oligandrum</name>
    <name type="common">Mycoparasitic fungus</name>
    <dbReference type="NCBI Taxonomy" id="41045"/>
    <lineage>
        <taxon>Eukaryota</taxon>
        <taxon>Sar</taxon>
        <taxon>Stramenopiles</taxon>
        <taxon>Oomycota</taxon>
        <taxon>Peronosporomycetes</taxon>
        <taxon>Pythiales</taxon>
        <taxon>Pythiaceae</taxon>
        <taxon>Pythium</taxon>
    </lineage>
</organism>
<dbReference type="AlphaFoldDB" id="A0A8K1CE34"/>
<evidence type="ECO:0000256" key="4">
    <source>
        <dbReference type="SAM" id="MobiDB-lite"/>
    </source>
</evidence>
<dbReference type="EMBL" id="SPLM01000108">
    <property type="protein sequence ID" value="TMW60567.1"/>
    <property type="molecule type" value="Genomic_DNA"/>
</dbReference>
<evidence type="ECO:0000256" key="2">
    <source>
        <dbReference type="ARBA" id="ARBA00022884"/>
    </source>
</evidence>
<dbReference type="GO" id="GO:0003729">
    <property type="term" value="F:mRNA binding"/>
    <property type="evidence" value="ECO:0007669"/>
    <property type="project" value="TreeGrafter"/>
</dbReference>
<dbReference type="InterPro" id="IPR001313">
    <property type="entry name" value="Pumilio_RNA-bd_rpt"/>
</dbReference>
<dbReference type="PROSITE" id="PS50303">
    <property type="entry name" value="PUM_HD"/>
    <property type="match status" value="1"/>
</dbReference>
<dbReference type="Pfam" id="PF00806">
    <property type="entry name" value="PUF"/>
    <property type="match status" value="3"/>
</dbReference>
<accession>A0A8K1CE34</accession>
<gene>
    <name evidence="6" type="ORF">Poli38472_000609</name>
</gene>
<feature type="region of interest" description="Disordered" evidence="4">
    <location>
        <begin position="1"/>
        <end position="56"/>
    </location>
</feature>
<dbReference type="Gene3D" id="1.25.10.10">
    <property type="entry name" value="Leucine-rich Repeat Variant"/>
    <property type="match status" value="2"/>
</dbReference>
<evidence type="ECO:0000313" key="7">
    <source>
        <dbReference type="Proteomes" id="UP000794436"/>
    </source>
</evidence>
<evidence type="ECO:0000256" key="3">
    <source>
        <dbReference type="PROSITE-ProRule" id="PRU00317"/>
    </source>
</evidence>